<keyword evidence="4" id="KW-1185">Reference proteome</keyword>
<reference evidence="3 4" key="1">
    <citation type="submission" date="2018-04" db="EMBL/GenBank/DDBJ databases">
        <title>Genomic Encyclopedia of Type Strains, Phase III (KMG-III): the genomes of soil and plant-associated and newly described type strains.</title>
        <authorList>
            <person name="Whitman W."/>
        </authorList>
    </citation>
    <scope>NUCLEOTIDE SEQUENCE [LARGE SCALE GENOMIC DNA]</scope>
    <source>
        <strain evidence="3 4">KA25</strain>
    </source>
</reference>
<dbReference type="InterPro" id="IPR009683">
    <property type="entry name" value="Extensin-like_C"/>
</dbReference>
<evidence type="ECO:0000313" key="3">
    <source>
        <dbReference type="EMBL" id="PTR20041.1"/>
    </source>
</evidence>
<sequence>MRAFGVMVLVTGFMAGTALADAPSVSPRPSARPAVAAAPAPVAAASEQTLRPRARPALKVAAAEALPRGPAMMSLVAPARAEPRRAGFLETFFRPKARPPETVTRAAAVRTVPGGAMIQSRKGSVCGDPTIRGATLAPIVGKIRGCGIAEPVQVTSIDGVALSMAATMDCGTARALKTWINRGLRPNVPSDVVRLEIAGAYTCRSRNNQRGNPISEHGRGKAVDISGFTLANGKSVSIARDWGREKMIRASHKAACGIFGTTLGPGSDGFHEDHLHFDTVARRTPYCR</sequence>
<evidence type="ECO:0000259" key="2">
    <source>
        <dbReference type="Pfam" id="PF06904"/>
    </source>
</evidence>
<evidence type="ECO:0000256" key="1">
    <source>
        <dbReference type="SAM" id="SignalP"/>
    </source>
</evidence>
<gene>
    <name evidence="3" type="ORF">C8J28_103168</name>
</gene>
<comment type="caution">
    <text evidence="3">The sequence shown here is derived from an EMBL/GenBank/DDBJ whole genome shotgun (WGS) entry which is preliminary data.</text>
</comment>
<dbReference type="OrthoDB" id="9809788at2"/>
<feature type="signal peptide" evidence="1">
    <location>
        <begin position="1"/>
        <end position="20"/>
    </location>
</feature>
<proteinExistence type="predicted"/>
<dbReference type="AlphaFoldDB" id="A0A2T5KCA4"/>
<dbReference type="Pfam" id="PF06904">
    <property type="entry name" value="Extensin-like_C"/>
    <property type="match status" value="1"/>
</dbReference>
<organism evidence="3 4">
    <name type="scientific">Cereibacter azotoformans</name>
    <dbReference type="NCBI Taxonomy" id="43057"/>
    <lineage>
        <taxon>Bacteria</taxon>
        <taxon>Pseudomonadati</taxon>
        <taxon>Pseudomonadota</taxon>
        <taxon>Alphaproteobacteria</taxon>
        <taxon>Rhodobacterales</taxon>
        <taxon>Paracoccaceae</taxon>
        <taxon>Cereibacter</taxon>
    </lineage>
</organism>
<keyword evidence="1" id="KW-0732">Signal</keyword>
<dbReference type="RefSeq" id="WP_108220388.1">
    <property type="nucleotide sequence ID" value="NZ_CP090021.1"/>
</dbReference>
<protein>
    <recommendedName>
        <fullName evidence="2">Extensin-like C-terminal domain-containing protein</fullName>
    </recommendedName>
</protein>
<name>A0A2T5KCA4_9RHOB</name>
<feature type="domain" description="Extensin-like C-terminal" evidence="2">
    <location>
        <begin position="144"/>
        <end position="288"/>
    </location>
</feature>
<feature type="chain" id="PRO_5015742842" description="Extensin-like C-terminal domain-containing protein" evidence="1">
    <location>
        <begin position="21"/>
        <end position="288"/>
    </location>
</feature>
<evidence type="ECO:0000313" key="4">
    <source>
        <dbReference type="Proteomes" id="UP000244060"/>
    </source>
</evidence>
<dbReference type="EMBL" id="QAOT01000003">
    <property type="protein sequence ID" value="PTR20041.1"/>
    <property type="molecule type" value="Genomic_DNA"/>
</dbReference>
<dbReference type="Proteomes" id="UP000244060">
    <property type="component" value="Unassembled WGS sequence"/>
</dbReference>
<accession>A0A2T5KCA4</accession>